<name>A0A8H3LCD5_9GLOM</name>
<dbReference type="Proteomes" id="UP000615446">
    <property type="component" value="Unassembled WGS sequence"/>
</dbReference>
<reference evidence="1" key="1">
    <citation type="submission" date="2019-10" db="EMBL/GenBank/DDBJ databases">
        <title>Conservation and host-specific expression of non-tandemly repeated heterogenous ribosome RNA gene in arbuscular mycorrhizal fungi.</title>
        <authorList>
            <person name="Maeda T."/>
            <person name="Kobayashi Y."/>
            <person name="Nakagawa T."/>
            <person name="Ezawa T."/>
            <person name="Yamaguchi K."/>
            <person name="Bino T."/>
            <person name="Nishimoto Y."/>
            <person name="Shigenobu S."/>
            <person name="Kawaguchi M."/>
        </authorList>
    </citation>
    <scope>NUCLEOTIDE SEQUENCE</scope>
    <source>
        <strain evidence="1">HR1</strain>
    </source>
</reference>
<accession>A0A8H3LCD5</accession>
<evidence type="ECO:0000313" key="2">
    <source>
        <dbReference type="Proteomes" id="UP000615446"/>
    </source>
</evidence>
<dbReference type="AlphaFoldDB" id="A0A8H3LCD5"/>
<comment type="caution">
    <text evidence="1">The sequence shown here is derived from an EMBL/GenBank/DDBJ whole genome shotgun (WGS) entry which is preliminary data.</text>
</comment>
<gene>
    <name evidence="1" type="ORF">RCL2_001029500</name>
</gene>
<dbReference type="EMBL" id="BLAL01000066">
    <property type="protein sequence ID" value="GES83131.1"/>
    <property type="molecule type" value="Genomic_DNA"/>
</dbReference>
<organism evidence="1 2">
    <name type="scientific">Rhizophagus clarus</name>
    <dbReference type="NCBI Taxonomy" id="94130"/>
    <lineage>
        <taxon>Eukaryota</taxon>
        <taxon>Fungi</taxon>
        <taxon>Fungi incertae sedis</taxon>
        <taxon>Mucoromycota</taxon>
        <taxon>Glomeromycotina</taxon>
        <taxon>Glomeromycetes</taxon>
        <taxon>Glomerales</taxon>
        <taxon>Glomeraceae</taxon>
        <taxon>Rhizophagus</taxon>
    </lineage>
</organism>
<evidence type="ECO:0000313" key="1">
    <source>
        <dbReference type="EMBL" id="GES83131.1"/>
    </source>
</evidence>
<proteinExistence type="predicted"/>
<sequence length="104" mass="12685">MVFRTLYILVIMLKREDSFIRLILNYRLQQPYQLYLKHTVRGYKEVYFSRVEIEPIISFNDAISNYASAVEIEPIISFKDYDEEELIMAYYRNLAFRHKIMMKN</sequence>
<protein>
    <submittedName>
        <fullName evidence="1">Uncharacterized protein</fullName>
    </submittedName>
</protein>